<dbReference type="Proteomes" id="UP000758603">
    <property type="component" value="Unassembled WGS sequence"/>
</dbReference>
<keyword evidence="2" id="KW-1133">Transmembrane helix</keyword>
<sequence>MFSYHTVWRFAVFYAYSVPRGDDILVVTARYFLPASWRDLSKLSFGRLRYEVIPGCILDSDAQVVPRIHNLDFPAVALTTRDTPAMSYPFKHYHDLYTTIPEGSPTESPILTTAAIVGISVMAIFFVAITSCFCCCVACRRRSTMKRQPSPSQSNRGIEFRRPSQESPPPPLYSTNPEQGKRIIDHVSCSVALSPSRLEDGNHMPTAPPPAYRQVIHEHDHNL</sequence>
<keyword evidence="2" id="KW-0812">Transmembrane</keyword>
<dbReference type="EMBL" id="JAGPXC010000002">
    <property type="protein sequence ID" value="KAH6656566.1"/>
    <property type="molecule type" value="Genomic_DNA"/>
</dbReference>
<organism evidence="3 4">
    <name type="scientific">Truncatella angustata</name>
    <dbReference type="NCBI Taxonomy" id="152316"/>
    <lineage>
        <taxon>Eukaryota</taxon>
        <taxon>Fungi</taxon>
        <taxon>Dikarya</taxon>
        <taxon>Ascomycota</taxon>
        <taxon>Pezizomycotina</taxon>
        <taxon>Sordariomycetes</taxon>
        <taxon>Xylariomycetidae</taxon>
        <taxon>Amphisphaeriales</taxon>
        <taxon>Sporocadaceae</taxon>
        <taxon>Truncatella</taxon>
    </lineage>
</organism>
<keyword evidence="2" id="KW-0472">Membrane</keyword>
<evidence type="ECO:0000313" key="3">
    <source>
        <dbReference type="EMBL" id="KAH6656566.1"/>
    </source>
</evidence>
<dbReference type="RefSeq" id="XP_045960800.1">
    <property type="nucleotide sequence ID" value="XM_046099435.1"/>
</dbReference>
<dbReference type="GeneID" id="70128327"/>
<gene>
    <name evidence="3" type="ORF">BKA67DRAFT_531830</name>
</gene>
<comment type="caution">
    <text evidence="3">The sequence shown here is derived from an EMBL/GenBank/DDBJ whole genome shotgun (WGS) entry which is preliminary data.</text>
</comment>
<dbReference type="AlphaFoldDB" id="A0A9P8UQX5"/>
<reference evidence="3" key="1">
    <citation type="journal article" date="2021" name="Nat. Commun.">
        <title>Genetic determinants of endophytism in the Arabidopsis root mycobiome.</title>
        <authorList>
            <person name="Mesny F."/>
            <person name="Miyauchi S."/>
            <person name="Thiergart T."/>
            <person name="Pickel B."/>
            <person name="Atanasova L."/>
            <person name="Karlsson M."/>
            <person name="Huettel B."/>
            <person name="Barry K.W."/>
            <person name="Haridas S."/>
            <person name="Chen C."/>
            <person name="Bauer D."/>
            <person name="Andreopoulos W."/>
            <person name="Pangilinan J."/>
            <person name="LaButti K."/>
            <person name="Riley R."/>
            <person name="Lipzen A."/>
            <person name="Clum A."/>
            <person name="Drula E."/>
            <person name="Henrissat B."/>
            <person name="Kohler A."/>
            <person name="Grigoriev I.V."/>
            <person name="Martin F.M."/>
            <person name="Hacquard S."/>
        </authorList>
    </citation>
    <scope>NUCLEOTIDE SEQUENCE</scope>
    <source>
        <strain evidence="3">MPI-SDFR-AT-0073</strain>
    </source>
</reference>
<protein>
    <submittedName>
        <fullName evidence="3">Uncharacterized protein</fullName>
    </submittedName>
</protein>
<name>A0A9P8UQX5_9PEZI</name>
<proteinExistence type="predicted"/>
<keyword evidence="4" id="KW-1185">Reference proteome</keyword>
<feature type="transmembrane region" description="Helical" evidence="2">
    <location>
        <begin position="114"/>
        <end position="139"/>
    </location>
</feature>
<evidence type="ECO:0000256" key="1">
    <source>
        <dbReference type="SAM" id="MobiDB-lite"/>
    </source>
</evidence>
<feature type="compositionally biased region" description="Polar residues" evidence="1">
    <location>
        <begin position="146"/>
        <end position="156"/>
    </location>
</feature>
<feature type="region of interest" description="Disordered" evidence="1">
    <location>
        <begin position="146"/>
        <end position="178"/>
    </location>
</feature>
<evidence type="ECO:0000256" key="2">
    <source>
        <dbReference type="SAM" id="Phobius"/>
    </source>
</evidence>
<evidence type="ECO:0000313" key="4">
    <source>
        <dbReference type="Proteomes" id="UP000758603"/>
    </source>
</evidence>
<accession>A0A9P8UQX5</accession>